<protein>
    <submittedName>
        <fullName evidence="3">UbiA prenyltransferase</fullName>
    </submittedName>
</protein>
<feature type="transmembrane region" description="Helical" evidence="1">
    <location>
        <begin position="12"/>
        <end position="33"/>
    </location>
</feature>
<name>A0A101J2C2_9EURY</name>
<accession>A0A101J2C2</accession>
<feature type="transmembrane region" description="Helical" evidence="1">
    <location>
        <begin position="176"/>
        <end position="200"/>
    </location>
</feature>
<keyword evidence="1" id="KW-0472">Membrane</keyword>
<dbReference type="Proteomes" id="UP000054598">
    <property type="component" value="Unassembled WGS sequence"/>
</dbReference>
<evidence type="ECO:0000256" key="1">
    <source>
        <dbReference type="SAM" id="Phobius"/>
    </source>
</evidence>
<dbReference type="Proteomes" id="UP000054323">
    <property type="component" value="Unassembled WGS sequence"/>
</dbReference>
<reference evidence="3" key="1">
    <citation type="journal article" date="2015" name="MBio">
        <title>Genome-resolved metagenomic analysis reveals roles for candidate phyla and other microbial community members in biogeochemical transformations in oil reservoirs.</title>
        <authorList>
            <person name="Hu P."/>
            <person name="Tom L."/>
            <person name="Singh A."/>
            <person name="Thomas B.C."/>
            <person name="Baker B.J."/>
            <person name="Piceno Y.M."/>
            <person name="Andersen G.L."/>
            <person name="Banfield J.F."/>
        </authorList>
    </citation>
    <scope>NUCLEOTIDE SEQUENCE [LARGE SCALE GENOMIC DNA]</scope>
    <source>
        <strain evidence="2">62_101</strain>
        <strain evidence="3">63_41</strain>
    </source>
</reference>
<keyword evidence="1" id="KW-0812">Transmembrane</keyword>
<feature type="transmembrane region" description="Helical" evidence="1">
    <location>
        <begin position="206"/>
        <end position="232"/>
    </location>
</feature>
<feature type="transmembrane region" description="Helical" evidence="1">
    <location>
        <begin position="129"/>
        <end position="155"/>
    </location>
</feature>
<organism evidence="3 5">
    <name type="scientific">Methanoculleus marisnigri</name>
    <dbReference type="NCBI Taxonomy" id="2198"/>
    <lineage>
        <taxon>Archaea</taxon>
        <taxon>Methanobacteriati</taxon>
        <taxon>Methanobacteriota</taxon>
        <taxon>Stenosarchaea group</taxon>
        <taxon>Methanomicrobia</taxon>
        <taxon>Methanomicrobiales</taxon>
        <taxon>Methanomicrobiaceae</taxon>
        <taxon>Methanoculleus</taxon>
    </lineage>
</organism>
<keyword evidence="3" id="KW-0808">Transferase</keyword>
<dbReference type="EMBL" id="LGHE01000009">
    <property type="protein sequence ID" value="KUL05532.1"/>
    <property type="molecule type" value="Genomic_DNA"/>
</dbReference>
<evidence type="ECO:0000313" key="5">
    <source>
        <dbReference type="Proteomes" id="UP000054598"/>
    </source>
</evidence>
<sequence>MLSRIVYTMQAQHLIISIFVVTLSGALKLQFAYGFLGSHVPITEFAAAALIAYAAYAFDRGVENKEDEKRGSGFKKALLLTALIAMVGTFVLYPNPALVIPFLVAYLYAKGIGGYRLKGGSGTKNCIVALTWSLGILIFLGAVTLPVVLVCLFFFCKSFVNTVIYDVRDVDKDRMAGILTIPTILTRVQVTSLLLGLSLVAHVVVFGAYFTGLIAGIDVLLISSVHSTFYIIAYCNRFEMFRNALVDGEWILYTGYTILRDCIL</sequence>
<gene>
    <name evidence="2" type="ORF">XD82_0201</name>
    <name evidence="3" type="ORF">XE10_0160</name>
</gene>
<evidence type="ECO:0000313" key="2">
    <source>
        <dbReference type="EMBL" id="KUK63638.1"/>
    </source>
</evidence>
<proteinExistence type="predicted"/>
<reference evidence="4 5" key="2">
    <citation type="journal article" date="2015" name="MBio">
        <title>Genome-Resolved Metagenomic Analysis Reveals Roles for Candidate Phyla and Other Microbial Community Members in Biogeochemical Transformations in Oil Reservoirs.</title>
        <authorList>
            <person name="Hu P."/>
            <person name="Tom L."/>
            <person name="Singh A."/>
            <person name="Thomas B.C."/>
            <person name="Baker B.J."/>
            <person name="Piceno Y.M."/>
            <person name="Andersen G.L."/>
            <person name="Banfield J.F."/>
        </authorList>
    </citation>
    <scope>NUCLEOTIDE SEQUENCE [LARGE SCALE GENOMIC DNA]</scope>
</reference>
<dbReference type="EMBL" id="LGGD01000013">
    <property type="protein sequence ID" value="KUK63638.1"/>
    <property type="molecule type" value="Genomic_DNA"/>
</dbReference>
<dbReference type="GO" id="GO:0016740">
    <property type="term" value="F:transferase activity"/>
    <property type="evidence" value="ECO:0007669"/>
    <property type="project" value="UniProtKB-KW"/>
</dbReference>
<comment type="caution">
    <text evidence="3">The sequence shown here is derived from an EMBL/GenBank/DDBJ whole genome shotgun (WGS) entry which is preliminary data.</text>
</comment>
<dbReference type="AlphaFoldDB" id="A0A101J2C2"/>
<dbReference type="PATRIC" id="fig|2198.3.peg.1959"/>
<keyword evidence="1" id="KW-1133">Transmembrane helix</keyword>
<feature type="transmembrane region" description="Helical" evidence="1">
    <location>
        <begin position="39"/>
        <end position="58"/>
    </location>
</feature>
<evidence type="ECO:0000313" key="3">
    <source>
        <dbReference type="EMBL" id="KUL05532.1"/>
    </source>
</evidence>
<feature type="transmembrane region" description="Helical" evidence="1">
    <location>
        <begin position="78"/>
        <end position="109"/>
    </location>
</feature>
<evidence type="ECO:0000313" key="4">
    <source>
        <dbReference type="Proteomes" id="UP000054323"/>
    </source>
</evidence>